<sequence>MESPVKSHNSDLEKKGKIGAVTSVSLPTDHLEGFELYEKAQEISEEEEKEIHKRVLRKVDLRIVPLLCITYTLQFLDKLSLNYASAYTFKEDLGLYGQRYSYVAMIFNIAYLVSSFPANYLVQRLPIGKFTSFMIFSWSIILIGHVGLTNYGGALVIRFILGMFEAAISPSCMAICATFYTVKDQPLRMCIFLSFNGVATMVGSLLSFGLGHATNTSLKEWKLIYLVIGLINFVWCFVFFYFCPDTIEKAKFLNEEEKAVLIKEVAKNNQGLGNIHFKKDQVLEALQDGFVWMVALIGLGCGIINGGSSNFWSSLVKGFGFTGIQTTILQLPLGAIELVVVLAAGVIVFKVKNTRCLMMFLICIPPLAGLIGIHVISLQHRWALVGCSFLQYIIGGPVILCWILLNANISGSSKKTIANGIWFSMYATGNIIAPTVFYAYQAPKYKSGMIGLITSYCGIMFFAVCVGVLLAMRNKRRDKEQGQMDEQAAEQALINGFNDMTDFKNRGFRYSY</sequence>
<evidence type="ECO:0000256" key="3">
    <source>
        <dbReference type="ARBA" id="ARBA00022692"/>
    </source>
</evidence>
<dbReference type="Pfam" id="PF07690">
    <property type="entry name" value="MFS_1"/>
    <property type="match status" value="1"/>
</dbReference>
<evidence type="ECO:0000256" key="6">
    <source>
        <dbReference type="ARBA" id="ARBA00037968"/>
    </source>
</evidence>
<dbReference type="AlphaFoldDB" id="M3HR08"/>
<evidence type="ECO:0000256" key="5">
    <source>
        <dbReference type="ARBA" id="ARBA00023136"/>
    </source>
</evidence>
<name>M3HR08_CANMX</name>
<accession>M3HR08</accession>
<dbReference type="eggNOG" id="KOG2533">
    <property type="taxonomic scope" value="Eukaryota"/>
</dbReference>
<evidence type="ECO:0000256" key="1">
    <source>
        <dbReference type="ARBA" id="ARBA00004141"/>
    </source>
</evidence>
<evidence type="ECO:0000313" key="8">
    <source>
        <dbReference type="EMBL" id="EMG49942.1"/>
    </source>
</evidence>
<dbReference type="InterPro" id="IPR011701">
    <property type="entry name" value="MFS"/>
</dbReference>
<comment type="caution">
    <text evidence="8">The sequence shown here is derived from an EMBL/GenBank/DDBJ whole genome shotgun (WGS) entry which is preliminary data.</text>
</comment>
<dbReference type="PANTHER" id="PTHR43791:SF97">
    <property type="entry name" value="ALLANTOATE TRANSPORTER, PUTATIVE (AFU_ORTHOLOGUE AFUA_1G14700)-RELATED"/>
    <property type="match status" value="1"/>
</dbReference>
<keyword evidence="4 7" id="KW-1133">Transmembrane helix</keyword>
<dbReference type="Proteomes" id="UP000011777">
    <property type="component" value="Unassembled WGS sequence"/>
</dbReference>
<dbReference type="GO" id="GO:0016020">
    <property type="term" value="C:membrane"/>
    <property type="evidence" value="ECO:0007669"/>
    <property type="project" value="UniProtKB-SubCell"/>
</dbReference>
<organism evidence="8 9">
    <name type="scientific">Candida maltosa (strain Xu316)</name>
    <name type="common">Yeast</name>
    <dbReference type="NCBI Taxonomy" id="1245528"/>
    <lineage>
        <taxon>Eukaryota</taxon>
        <taxon>Fungi</taxon>
        <taxon>Dikarya</taxon>
        <taxon>Ascomycota</taxon>
        <taxon>Saccharomycotina</taxon>
        <taxon>Pichiomycetes</taxon>
        <taxon>Debaryomycetaceae</taxon>
        <taxon>Candida/Lodderomyces clade</taxon>
        <taxon>Candida</taxon>
    </lineage>
</organism>
<proteinExistence type="inferred from homology"/>
<keyword evidence="9" id="KW-1185">Reference proteome</keyword>
<comment type="similarity">
    <text evidence="6">Belongs to the major facilitator superfamily. Allantoate permease family.</text>
</comment>
<reference evidence="8 9" key="1">
    <citation type="submission" date="2013-02" db="EMBL/GenBank/DDBJ databases">
        <title>Genome sequence of Candida maltosa Xu316, a potential industrial strain for xylitol and ethanol production.</title>
        <authorList>
            <person name="Yu J."/>
            <person name="Wang Q."/>
            <person name="Geng X."/>
            <person name="Bao W."/>
            <person name="He P."/>
            <person name="Cai J."/>
        </authorList>
    </citation>
    <scope>NUCLEOTIDE SEQUENCE [LARGE SCALE GENOMIC DNA]</scope>
    <source>
        <strain evidence="9">Xu316</strain>
    </source>
</reference>
<dbReference type="Gene3D" id="1.20.1250.20">
    <property type="entry name" value="MFS general substrate transporter like domains"/>
    <property type="match status" value="2"/>
</dbReference>
<dbReference type="OrthoDB" id="4454541at2759"/>
<keyword evidence="2" id="KW-0813">Transport</keyword>
<dbReference type="STRING" id="1245528.M3HR08"/>
<dbReference type="OMA" id="FLWLMPD"/>
<keyword evidence="3 7" id="KW-0812">Transmembrane</keyword>
<feature type="transmembrane region" description="Helical" evidence="7">
    <location>
        <begin position="382"/>
        <end position="405"/>
    </location>
</feature>
<dbReference type="FunFam" id="1.20.1250.20:FF:000064">
    <property type="entry name" value="MFS allantoate transporter"/>
    <property type="match status" value="1"/>
</dbReference>
<dbReference type="EMBL" id="AOGT01000439">
    <property type="protein sequence ID" value="EMG49942.1"/>
    <property type="molecule type" value="Genomic_DNA"/>
</dbReference>
<evidence type="ECO:0000313" key="9">
    <source>
        <dbReference type="Proteomes" id="UP000011777"/>
    </source>
</evidence>
<dbReference type="SUPFAM" id="SSF103473">
    <property type="entry name" value="MFS general substrate transporter"/>
    <property type="match status" value="1"/>
</dbReference>
<dbReference type="HOGENOM" id="CLU_001265_0_5_1"/>
<keyword evidence="5 7" id="KW-0472">Membrane</keyword>
<dbReference type="PANTHER" id="PTHR43791">
    <property type="entry name" value="PERMEASE-RELATED"/>
    <property type="match status" value="1"/>
</dbReference>
<feature type="transmembrane region" description="Helical" evidence="7">
    <location>
        <begin position="59"/>
        <end position="76"/>
    </location>
</feature>
<feature type="transmembrane region" description="Helical" evidence="7">
    <location>
        <begin position="328"/>
        <end position="349"/>
    </location>
</feature>
<feature type="transmembrane region" description="Helical" evidence="7">
    <location>
        <begin position="223"/>
        <end position="243"/>
    </location>
</feature>
<feature type="transmembrane region" description="Helical" evidence="7">
    <location>
        <begin position="159"/>
        <end position="182"/>
    </location>
</feature>
<feature type="transmembrane region" description="Helical" evidence="7">
    <location>
        <begin position="133"/>
        <end position="153"/>
    </location>
</feature>
<evidence type="ECO:0000256" key="4">
    <source>
        <dbReference type="ARBA" id="ARBA00022989"/>
    </source>
</evidence>
<feature type="transmembrane region" description="Helical" evidence="7">
    <location>
        <begin position="289"/>
        <end position="308"/>
    </location>
</feature>
<evidence type="ECO:0000256" key="2">
    <source>
        <dbReference type="ARBA" id="ARBA00022448"/>
    </source>
</evidence>
<feature type="transmembrane region" description="Helical" evidence="7">
    <location>
        <begin position="189"/>
        <end position="211"/>
    </location>
</feature>
<feature type="transmembrane region" description="Helical" evidence="7">
    <location>
        <begin position="356"/>
        <end position="376"/>
    </location>
</feature>
<evidence type="ECO:0000256" key="7">
    <source>
        <dbReference type="SAM" id="Phobius"/>
    </source>
</evidence>
<dbReference type="InterPro" id="IPR036259">
    <property type="entry name" value="MFS_trans_sf"/>
</dbReference>
<feature type="transmembrane region" description="Helical" evidence="7">
    <location>
        <begin position="100"/>
        <end position="121"/>
    </location>
</feature>
<feature type="transmembrane region" description="Helical" evidence="7">
    <location>
        <begin position="452"/>
        <end position="472"/>
    </location>
</feature>
<protein>
    <submittedName>
        <fullName evidence="8">Allantoate permease</fullName>
    </submittedName>
</protein>
<comment type="subcellular location">
    <subcellularLocation>
        <location evidence="1">Membrane</location>
        <topology evidence="1">Multi-pass membrane protein</topology>
    </subcellularLocation>
</comment>
<feature type="transmembrane region" description="Helical" evidence="7">
    <location>
        <begin position="417"/>
        <end position="440"/>
    </location>
</feature>
<gene>
    <name evidence="8" type="ORF">G210_5070</name>
</gene>
<dbReference type="GO" id="GO:0022857">
    <property type="term" value="F:transmembrane transporter activity"/>
    <property type="evidence" value="ECO:0007669"/>
    <property type="project" value="InterPro"/>
</dbReference>